<feature type="coiled-coil region" evidence="1">
    <location>
        <begin position="867"/>
        <end position="905"/>
    </location>
</feature>
<keyword evidence="1" id="KW-0175">Coiled coil</keyword>
<accession>A0A7R9FPQ9</accession>
<feature type="coiled-coil region" evidence="1">
    <location>
        <begin position="988"/>
        <end position="1029"/>
    </location>
</feature>
<feature type="region of interest" description="Disordered" evidence="2">
    <location>
        <begin position="1052"/>
        <end position="1134"/>
    </location>
</feature>
<protein>
    <recommendedName>
        <fullName evidence="3">CAP-Gly domain-containing protein</fullName>
    </recommendedName>
</protein>
<dbReference type="GO" id="GO:0051010">
    <property type="term" value="F:microtubule plus-end binding"/>
    <property type="evidence" value="ECO:0007669"/>
    <property type="project" value="TreeGrafter"/>
</dbReference>
<evidence type="ECO:0000313" key="5">
    <source>
        <dbReference type="Proteomes" id="UP000677054"/>
    </source>
</evidence>
<dbReference type="SMART" id="SM01052">
    <property type="entry name" value="CAP_GLY"/>
    <property type="match status" value="1"/>
</dbReference>
<dbReference type="GO" id="GO:0005938">
    <property type="term" value="C:cell cortex"/>
    <property type="evidence" value="ECO:0007669"/>
    <property type="project" value="TreeGrafter"/>
</dbReference>
<dbReference type="Gene3D" id="2.30.30.190">
    <property type="entry name" value="CAP Gly-rich-like domain"/>
    <property type="match status" value="1"/>
</dbReference>
<dbReference type="InterPro" id="IPR036859">
    <property type="entry name" value="CAP-Gly_dom_sf"/>
</dbReference>
<feature type="compositionally biased region" description="Low complexity" evidence="2">
    <location>
        <begin position="1116"/>
        <end position="1134"/>
    </location>
</feature>
<dbReference type="GO" id="GO:0005634">
    <property type="term" value="C:nucleus"/>
    <property type="evidence" value="ECO:0007669"/>
    <property type="project" value="TreeGrafter"/>
</dbReference>
<name>A0A7R9FPQ9_9CRUS</name>
<dbReference type="GO" id="GO:0035371">
    <property type="term" value="C:microtubule plus-end"/>
    <property type="evidence" value="ECO:0007669"/>
    <property type="project" value="TreeGrafter"/>
</dbReference>
<proteinExistence type="predicted"/>
<dbReference type="EMBL" id="CAJPEV010002869">
    <property type="protein sequence ID" value="CAG0898296.1"/>
    <property type="molecule type" value="Genomic_DNA"/>
</dbReference>
<dbReference type="PANTHER" id="PTHR18916">
    <property type="entry name" value="DYNACTIN 1-RELATED MICROTUBULE-BINDING"/>
    <property type="match status" value="1"/>
</dbReference>
<feature type="domain" description="CAP-Gly" evidence="3">
    <location>
        <begin position="287"/>
        <end position="329"/>
    </location>
</feature>
<reference evidence="4" key="1">
    <citation type="submission" date="2020-11" db="EMBL/GenBank/DDBJ databases">
        <authorList>
            <person name="Tran Van P."/>
        </authorList>
    </citation>
    <scope>NUCLEOTIDE SEQUENCE</scope>
</reference>
<evidence type="ECO:0000256" key="2">
    <source>
        <dbReference type="SAM" id="MobiDB-lite"/>
    </source>
</evidence>
<feature type="compositionally biased region" description="Polar residues" evidence="2">
    <location>
        <begin position="630"/>
        <end position="653"/>
    </location>
</feature>
<feature type="compositionally biased region" description="Basic and acidic residues" evidence="2">
    <location>
        <begin position="566"/>
        <end position="596"/>
    </location>
</feature>
<dbReference type="EMBL" id="LR902386">
    <property type="protein sequence ID" value="CAD7250466.1"/>
    <property type="molecule type" value="Genomic_DNA"/>
</dbReference>
<dbReference type="Pfam" id="PF01302">
    <property type="entry name" value="CAP_GLY"/>
    <property type="match status" value="1"/>
</dbReference>
<dbReference type="PANTHER" id="PTHR18916:SF88">
    <property type="entry name" value="CAP-GLY DOMAIN-CONTAINING PROTEIN"/>
    <property type="match status" value="1"/>
</dbReference>
<dbReference type="PROSITE" id="PS50245">
    <property type="entry name" value="CAP_GLY_2"/>
    <property type="match status" value="1"/>
</dbReference>
<gene>
    <name evidence="4" type="ORF">DSTB1V02_LOCUS10239</name>
</gene>
<sequence>MASESWEDSEDSFCGFSLRGIQSSASCDSEWTGTFSVPRVHYVLAGAPLTYPHPYSVFGLSLDTMILLLIPVPGGVRCRSSAIPQLSAPTNSVDNLSAGLHRRHHEGVDQRDKFCFGRASVDNLNSTCTLSNRNKGSRPERLNQTLVRAPKRDTHNSTFLVSSSPCLEGSKKKKTKEDLPSASSCRLVNCVETSNWPREEVLKQTSGFRCDSTPLHNLIAGQDLNKIITVEKKTLNSTFTASTDHVKRKTSLQPEIQSRTRVEDWHKKLGCRVVVDGQQPGFLRFYGRTFFHPGDWCGIELDNPGGKNDGSVNGIRYFTCPPRHGLFAQPHVVQLLSPIQAESSPTGSSDGGESLGLLNMVSSVNSDIMSESWNSNVSTSVLNSPGNKNLLQQLILKSYPSGNKEDVLNGNGQGDTCTDGKPMPPIIATSVTSIDGDGYQGDAENEGTDTGNSPTVASKSFVLGQRLMRPQPDPLTDSDFYSSCCSEGEPESIVMISNRPLAVNSNPSSRVLTSQSEMDSSGMVSDFCPEEITVGNLTVIHRSSTDSKIPSGALPTVVNKEKAVKVRREIKRDPSSKLKYPEKKSTQETKKGRWEDVMSSIKKNQEEGKSRPRREVLSRLMEGVVGASRPPSNASNRSVASTANSVKDTTSIRVTRAARPATLPKGKKAPPPHVSGAGPQGFFRKSVSILSSRETTRLNGGIPRRMSSGGGTSFSFPSTIPKNKDKQSQKPEGNLSGSKWNKLGGRPQDVLEKHAREMERWKRDSEAKTRQLQDLTMKFDAIAVVIRYMNEECEAFTCKEWKARFHSCLTELEDTKAKLRDSQTFFGNLETRMEEVQAAYEKEKLTLINSHKTEMEGVTQRHETVLKEALHGQEQRFERQLTRLREEGEEACRQIQKEADEVLKARSIQWGKEKAETEALLEDVKKEHETLLQGLQKDTNVRIQTLANRCQDLQKDRDSLNAVLEMRSGELQQLRSEQQLWKIKEQEMLQWKDTIARLTAQNEDFQAQINKWEQVQKEWETNYLALEERIRNEFKEKKRLSMHNDMLQWRLKNKDSPAPGSPYTPVVNGNHNHNSRKSLPGGRTEYDSDSDIIQSSPRSLRRSDSTGMKRSRPRKGSMSPTPSSEGEGEVPSSPVSARILVEKDASISFHVDFISERAEDDEEAQKMFSKEMKEVIQVFEMNHSPLQVNGHMEVPTLNGTLTGMKRPSLELDMKGEDSSLSLSLDEFQDGAGEALFSLDVLSSGLPSFEEKNTLEEGQKLDKPTLVEVCPFLHAKSP</sequence>
<dbReference type="GO" id="GO:0031122">
    <property type="term" value="P:cytoplasmic microtubule organization"/>
    <property type="evidence" value="ECO:0007669"/>
    <property type="project" value="TreeGrafter"/>
</dbReference>
<dbReference type="InterPro" id="IPR000938">
    <property type="entry name" value="CAP-Gly_domain"/>
</dbReference>
<feature type="region of interest" description="Disordered" evidence="2">
    <location>
        <begin position="566"/>
        <end position="748"/>
    </location>
</feature>
<evidence type="ECO:0000256" key="1">
    <source>
        <dbReference type="SAM" id="Coils"/>
    </source>
</evidence>
<organism evidence="4">
    <name type="scientific">Darwinula stevensoni</name>
    <dbReference type="NCBI Taxonomy" id="69355"/>
    <lineage>
        <taxon>Eukaryota</taxon>
        <taxon>Metazoa</taxon>
        <taxon>Ecdysozoa</taxon>
        <taxon>Arthropoda</taxon>
        <taxon>Crustacea</taxon>
        <taxon>Oligostraca</taxon>
        <taxon>Ostracoda</taxon>
        <taxon>Podocopa</taxon>
        <taxon>Podocopida</taxon>
        <taxon>Darwinulocopina</taxon>
        <taxon>Darwinuloidea</taxon>
        <taxon>Darwinulidae</taxon>
        <taxon>Darwinula</taxon>
    </lineage>
</organism>
<feature type="coiled-coil region" evidence="1">
    <location>
        <begin position="751"/>
        <end position="778"/>
    </location>
</feature>
<feature type="compositionally biased region" description="Basic and acidic residues" evidence="2">
    <location>
        <begin position="603"/>
        <end position="617"/>
    </location>
</feature>
<keyword evidence="5" id="KW-1185">Reference proteome</keyword>
<evidence type="ECO:0000259" key="3">
    <source>
        <dbReference type="PROSITE" id="PS50245"/>
    </source>
</evidence>
<feature type="region of interest" description="Disordered" evidence="2">
    <location>
        <begin position="429"/>
        <end position="455"/>
    </location>
</feature>
<dbReference type="OrthoDB" id="10038993at2759"/>
<dbReference type="Proteomes" id="UP000677054">
    <property type="component" value="Unassembled WGS sequence"/>
</dbReference>
<dbReference type="SUPFAM" id="SSF74924">
    <property type="entry name" value="Cap-Gly domain"/>
    <property type="match status" value="1"/>
</dbReference>
<dbReference type="AlphaFoldDB" id="A0A7R9FPQ9"/>
<dbReference type="PROSITE" id="PS00845">
    <property type="entry name" value="CAP_GLY_1"/>
    <property type="match status" value="1"/>
</dbReference>
<evidence type="ECO:0000313" key="4">
    <source>
        <dbReference type="EMBL" id="CAD7250466.1"/>
    </source>
</evidence>